<feature type="domain" description="Ice-binding protein C-terminal" evidence="2">
    <location>
        <begin position="185"/>
        <end position="209"/>
    </location>
</feature>
<reference evidence="3" key="1">
    <citation type="submission" date="2022-05" db="EMBL/GenBank/DDBJ databases">
        <title>An RpoN-dependent PEP-CTERM gene is involved in floc formation of an Aquincola tertiaricarbonis strain.</title>
        <authorList>
            <person name="Qiu D."/>
            <person name="Xia M."/>
        </authorList>
    </citation>
    <scope>NUCLEOTIDE SEQUENCE</scope>
    <source>
        <strain evidence="3">RN12</strain>
    </source>
</reference>
<proteinExistence type="predicted"/>
<dbReference type="Proteomes" id="UP001056201">
    <property type="component" value="Chromosome 2"/>
</dbReference>
<evidence type="ECO:0000256" key="1">
    <source>
        <dbReference type="SAM" id="SignalP"/>
    </source>
</evidence>
<evidence type="ECO:0000259" key="2">
    <source>
        <dbReference type="Pfam" id="PF07589"/>
    </source>
</evidence>
<dbReference type="RefSeq" id="WP_250197847.1">
    <property type="nucleotide sequence ID" value="NZ_CP097636.1"/>
</dbReference>
<feature type="signal peptide" evidence="1">
    <location>
        <begin position="1"/>
        <end position="24"/>
    </location>
</feature>
<evidence type="ECO:0000313" key="4">
    <source>
        <dbReference type="Proteomes" id="UP001056201"/>
    </source>
</evidence>
<dbReference type="InterPro" id="IPR013424">
    <property type="entry name" value="Ice-binding_C"/>
</dbReference>
<keyword evidence="4" id="KW-1185">Reference proteome</keyword>
<accession>A0ABY4S8D7</accession>
<evidence type="ECO:0000313" key="3">
    <source>
        <dbReference type="EMBL" id="URI09623.1"/>
    </source>
</evidence>
<feature type="chain" id="PRO_5045149962" evidence="1">
    <location>
        <begin position="25"/>
        <end position="213"/>
    </location>
</feature>
<dbReference type="NCBIfam" id="TIGR02595">
    <property type="entry name" value="PEP_CTERM"/>
    <property type="match status" value="1"/>
</dbReference>
<organism evidence="3 4">
    <name type="scientific">Aquincola tertiaricarbonis</name>
    <dbReference type="NCBI Taxonomy" id="391953"/>
    <lineage>
        <taxon>Bacteria</taxon>
        <taxon>Pseudomonadati</taxon>
        <taxon>Pseudomonadota</taxon>
        <taxon>Betaproteobacteria</taxon>
        <taxon>Burkholderiales</taxon>
        <taxon>Sphaerotilaceae</taxon>
        <taxon>Aquincola</taxon>
    </lineage>
</organism>
<gene>
    <name evidence="3" type="ORF">MW290_29165</name>
</gene>
<keyword evidence="1" id="KW-0732">Signal</keyword>
<dbReference type="Pfam" id="PF07589">
    <property type="entry name" value="PEP-CTERM"/>
    <property type="match status" value="1"/>
</dbReference>
<sequence length="213" mass="22485">MKQRHFRLAGLAAAALLAVSAAHADTLSVGNSSNVYVAEDGKLATSLAQSSTGFHTPTLWGVQNLTTGTSFLAYCIEQGQSAVAASQTYTASAYSAPSGVQELYDRFYDTSLKTQQGAVAFQLALWELTGGSTVSSFSFVQVTGAKDLATSWLGTVAADNDPFAQKYTLTQWSNGAYQDVLQAVPVPEPETYALMLAGLGAIGLIARRRKASR</sequence>
<dbReference type="EMBL" id="CP097636">
    <property type="protein sequence ID" value="URI09623.1"/>
    <property type="molecule type" value="Genomic_DNA"/>
</dbReference>
<name>A0ABY4S8D7_AQUTE</name>
<protein>
    <submittedName>
        <fullName evidence="3">PEP-CTERM sorting domain-containing protein</fullName>
    </submittedName>
</protein>